<name>A0AAW2MTZ5_SESRA</name>
<dbReference type="EMBL" id="JACGWJ010000021">
    <property type="protein sequence ID" value="KAL0334789.1"/>
    <property type="molecule type" value="Genomic_DNA"/>
</dbReference>
<reference evidence="1" key="2">
    <citation type="journal article" date="2024" name="Plant">
        <title>Genomic evolution and insights into agronomic trait innovations of Sesamum species.</title>
        <authorList>
            <person name="Miao H."/>
            <person name="Wang L."/>
            <person name="Qu L."/>
            <person name="Liu H."/>
            <person name="Sun Y."/>
            <person name="Le M."/>
            <person name="Wang Q."/>
            <person name="Wei S."/>
            <person name="Zheng Y."/>
            <person name="Lin W."/>
            <person name="Duan Y."/>
            <person name="Cao H."/>
            <person name="Xiong S."/>
            <person name="Wang X."/>
            <person name="Wei L."/>
            <person name="Li C."/>
            <person name="Ma Q."/>
            <person name="Ju M."/>
            <person name="Zhao R."/>
            <person name="Li G."/>
            <person name="Mu C."/>
            <person name="Tian Q."/>
            <person name="Mei H."/>
            <person name="Zhang T."/>
            <person name="Gao T."/>
            <person name="Zhang H."/>
        </authorList>
    </citation>
    <scope>NUCLEOTIDE SEQUENCE</scope>
    <source>
        <strain evidence="1">G02</strain>
    </source>
</reference>
<evidence type="ECO:0000313" key="1">
    <source>
        <dbReference type="EMBL" id="KAL0334789.1"/>
    </source>
</evidence>
<dbReference type="AlphaFoldDB" id="A0AAW2MTZ5"/>
<sequence length="62" mass="6703">MTSVLRSILPVSSAKSEDHDDDYSVEYSFAMEYSGPPVSQDIPQVAPVDVHRIPTAAVAARV</sequence>
<gene>
    <name evidence="1" type="ORF">Sradi_4690800</name>
</gene>
<organism evidence="1">
    <name type="scientific">Sesamum radiatum</name>
    <name type="common">Black benniseed</name>
    <dbReference type="NCBI Taxonomy" id="300843"/>
    <lineage>
        <taxon>Eukaryota</taxon>
        <taxon>Viridiplantae</taxon>
        <taxon>Streptophyta</taxon>
        <taxon>Embryophyta</taxon>
        <taxon>Tracheophyta</taxon>
        <taxon>Spermatophyta</taxon>
        <taxon>Magnoliopsida</taxon>
        <taxon>eudicotyledons</taxon>
        <taxon>Gunneridae</taxon>
        <taxon>Pentapetalae</taxon>
        <taxon>asterids</taxon>
        <taxon>lamiids</taxon>
        <taxon>Lamiales</taxon>
        <taxon>Pedaliaceae</taxon>
        <taxon>Sesamum</taxon>
    </lineage>
</organism>
<proteinExistence type="predicted"/>
<comment type="caution">
    <text evidence="1">The sequence shown here is derived from an EMBL/GenBank/DDBJ whole genome shotgun (WGS) entry which is preliminary data.</text>
</comment>
<protein>
    <submittedName>
        <fullName evidence="1">Uncharacterized protein</fullName>
    </submittedName>
</protein>
<reference evidence="1" key="1">
    <citation type="submission" date="2020-06" db="EMBL/GenBank/DDBJ databases">
        <authorList>
            <person name="Li T."/>
            <person name="Hu X."/>
            <person name="Zhang T."/>
            <person name="Song X."/>
            <person name="Zhang H."/>
            <person name="Dai N."/>
            <person name="Sheng W."/>
            <person name="Hou X."/>
            <person name="Wei L."/>
        </authorList>
    </citation>
    <scope>NUCLEOTIDE SEQUENCE</scope>
    <source>
        <strain evidence="1">G02</strain>
        <tissue evidence="1">Leaf</tissue>
    </source>
</reference>
<accession>A0AAW2MTZ5</accession>